<dbReference type="EMBL" id="JARKIB010000202">
    <property type="protein sequence ID" value="KAJ7724510.1"/>
    <property type="molecule type" value="Genomic_DNA"/>
</dbReference>
<feature type="region of interest" description="Disordered" evidence="1">
    <location>
        <begin position="192"/>
        <end position="242"/>
    </location>
</feature>
<evidence type="ECO:0000313" key="2">
    <source>
        <dbReference type="EMBL" id="KAJ7724510.1"/>
    </source>
</evidence>
<feature type="compositionally biased region" description="Basic and acidic residues" evidence="1">
    <location>
        <begin position="225"/>
        <end position="242"/>
    </location>
</feature>
<name>A0AAD7HNB8_9AGAR</name>
<sequence length="242" mass="26687">MMRVSMVLQEAHRWRSRAWRCTRSHLLSFRNRPPQERRNTNLPPSDSMVLLASAPAPIPRRLHYTKMRGRSDEIVGSTWSAVYEDHNGGISKDLGALGYDGKCSACFGLRRRHRYTIIADIRMHVEGESARSGTLTSKFPLRRRLRIGDGGMGSARSSYATLTSASRSRFAHPATWAYLPFLRAKRAIGRDQVPLPATSEDRGSSTRGVMRTGDGTGAGGGGTGRGKDLELCRKIGSDDVGD</sequence>
<proteinExistence type="predicted"/>
<feature type="compositionally biased region" description="Gly residues" evidence="1">
    <location>
        <begin position="214"/>
        <end position="224"/>
    </location>
</feature>
<protein>
    <submittedName>
        <fullName evidence="2">Uncharacterized protein</fullName>
    </submittedName>
</protein>
<accession>A0AAD7HNB8</accession>
<organism evidence="2 3">
    <name type="scientific">Mycena metata</name>
    <dbReference type="NCBI Taxonomy" id="1033252"/>
    <lineage>
        <taxon>Eukaryota</taxon>
        <taxon>Fungi</taxon>
        <taxon>Dikarya</taxon>
        <taxon>Basidiomycota</taxon>
        <taxon>Agaricomycotina</taxon>
        <taxon>Agaricomycetes</taxon>
        <taxon>Agaricomycetidae</taxon>
        <taxon>Agaricales</taxon>
        <taxon>Marasmiineae</taxon>
        <taxon>Mycenaceae</taxon>
        <taxon>Mycena</taxon>
    </lineage>
</organism>
<evidence type="ECO:0000313" key="3">
    <source>
        <dbReference type="Proteomes" id="UP001215598"/>
    </source>
</evidence>
<evidence type="ECO:0000256" key="1">
    <source>
        <dbReference type="SAM" id="MobiDB-lite"/>
    </source>
</evidence>
<comment type="caution">
    <text evidence="2">The sequence shown here is derived from an EMBL/GenBank/DDBJ whole genome shotgun (WGS) entry which is preliminary data.</text>
</comment>
<dbReference type="Proteomes" id="UP001215598">
    <property type="component" value="Unassembled WGS sequence"/>
</dbReference>
<keyword evidence="3" id="KW-1185">Reference proteome</keyword>
<reference evidence="2" key="1">
    <citation type="submission" date="2023-03" db="EMBL/GenBank/DDBJ databases">
        <title>Massive genome expansion in bonnet fungi (Mycena s.s.) driven by repeated elements and novel gene families across ecological guilds.</title>
        <authorList>
            <consortium name="Lawrence Berkeley National Laboratory"/>
            <person name="Harder C.B."/>
            <person name="Miyauchi S."/>
            <person name="Viragh M."/>
            <person name="Kuo A."/>
            <person name="Thoen E."/>
            <person name="Andreopoulos B."/>
            <person name="Lu D."/>
            <person name="Skrede I."/>
            <person name="Drula E."/>
            <person name="Henrissat B."/>
            <person name="Morin E."/>
            <person name="Kohler A."/>
            <person name="Barry K."/>
            <person name="LaButti K."/>
            <person name="Morin E."/>
            <person name="Salamov A."/>
            <person name="Lipzen A."/>
            <person name="Mereny Z."/>
            <person name="Hegedus B."/>
            <person name="Baldrian P."/>
            <person name="Stursova M."/>
            <person name="Weitz H."/>
            <person name="Taylor A."/>
            <person name="Grigoriev I.V."/>
            <person name="Nagy L.G."/>
            <person name="Martin F."/>
            <person name="Kauserud H."/>
        </authorList>
    </citation>
    <scope>NUCLEOTIDE SEQUENCE</scope>
    <source>
        <strain evidence="2">CBHHK182m</strain>
    </source>
</reference>
<gene>
    <name evidence="2" type="ORF">B0H16DRAFT_323411</name>
</gene>
<dbReference type="AlphaFoldDB" id="A0AAD7HNB8"/>